<dbReference type="Gene3D" id="3.90.226.10">
    <property type="entry name" value="2-enoyl-CoA Hydratase, Chain A, domain 1"/>
    <property type="match status" value="2"/>
</dbReference>
<protein>
    <recommendedName>
        <fullName evidence="1">Bacterial transcriptional activator domain-containing protein</fullName>
    </recommendedName>
</protein>
<dbReference type="EMBL" id="CP060202">
    <property type="protein sequence ID" value="QNH63082.1"/>
    <property type="molecule type" value="Genomic_DNA"/>
</dbReference>
<dbReference type="KEGG" id="hsk:H4317_04540"/>
<gene>
    <name evidence="2" type="ORF">H4317_04540</name>
</gene>
<dbReference type="AlphaFoldDB" id="A0A7G7W9N9"/>
<proteinExistence type="predicted"/>
<accession>A0A7G7W9N9</accession>
<dbReference type="Pfam" id="PF03704">
    <property type="entry name" value="BTAD"/>
    <property type="match status" value="1"/>
</dbReference>
<dbReference type="InterPro" id="IPR011990">
    <property type="entry name" value="TPR-like_helical_dom_sf"/>
</dbReference>
<evidence type="ECO:0000313" key="3">
    <source>
        <dbReference type="Proteomes" id="UP000515489"/>
    </source>
</evidence>
<dbReference type="NCBIfam" id="NF047558">
    <property type="entry name" value="TPR_END_plus"/>
    <property type="match status" value="1"/>
</dbReference>
<dbReference type="Proteomes" id="UP000515489">
    <property type="component" value="Chromosome"/>
</dbReference>
<dbReference type="SMART" id="SM00028">
    <property type="entry name" value="TPR"/>
    <property type="match status" value="3"/>
</dbReference>
<keyword evidence="3" id="KW-1185">Reference proteome</keyword>
<dbReference type="SUPFAM" id="SSF52096">
    <property type="entry name" value="ClpP/crotonase"/>
    <property type="match status" value="1"/>
</dbReference>
<sequence length="550" mass="61751">MLLAHPAYAQQSAASFPQLLRQAEAQSEAKAWATAATLWQQVVAANPVQPRFWQQLGQAQQRAGQRREAIQAYEQVVALGGPEPEEAAYSAATLYMQLHEPDKALDWLEKSLNLRFGYLTDAQTDSVWRPLRQNARYRRLVSLVDVSQMSRDEGWRTDLDIFAREARRRGFAVPRAITPDQLDAAVQAVAAAVPRLTDMQLYLELRKLTALLGDGHSNIFPGGERLTALCQALPVQFYHFEEGLFIISADPKYRELLGAQVLRFGDKTVPQVTEALLPILSRDNAYWPKQVAPYEMRQPAVLHALGLQPTTDRTTLTLKDLRGRTRQVVLPADASQPNIWNTLPNPSTWVNLPQTLTTPLPAYLKRMGEKYWFETLPGGKVLYFQFNSVRNNETEPFARFTERLLQAAADPQLEKLVVDLRWNNGGNTYLVPALVAGLQANARLNQAGKLFVLIGRRTFSAAQNTATMLERHTKATFIGEPTGSAPNFVGEEKPFTLPYSGLSANVSDLYWQTAWPDDHRTWLAPQVYVPPTFAAFRQNRDLALEAALAY</sequence>
<dbReference type="Gene3D" id="1.25.40.10">
    <property type="entry name" value="Tetratricopeptide repeat domain"/>
    <property type="match status" value="1"/>
</dbReference>
<dbReference type="InterPro" id="IPR029045">
    <property type="entry name" value="ClpP/crotonase-like_dom_sf"/>
</dbReference>
<organism evidence="2 3">
    <name type="scientific">Hymenobacter sediminicola</name>
    <dbReference type="NCBI Taxonomy" id="2761579"/>
    <lineage>
        <taxon>Bacteria</taxon>
        <taxon>Pseudomonadati</taxon>
        <taxon>Bacteroidota</taxon>
        <taxon>Cytophagia</taxon>
        <taxon>Cytophagales</taxon>
        <taxon>Hymenobacteraceae</taxon>
        <taxon>Hymenobacter</taxon>
    </lineage>
</organism>
<dbReference type="InterPro" id="IPR005158">
    <property type="entry name" value="BTAD"/>
</dbReference>
<dbReference type="InterPro" id="IPR019734">
    <property type="entry name" value="TPR_rpt"/>
</dbReference>
<reference evidence="2 3" key="1">
    <citation type="submission" date="2020-08" db="EMBL/GenBank/DDBJ databases">
        <title>Hymenobacter sp. S2-20-2 genome sequencing.</title>
        <authorList>
            <person name="Jin L."/>
        </authorList>
    </citation>
    <scope>NUCLEOTIDE SEQUENCE [LARGE SCALE GENOMIC DNA]</scope>
    <source>
        <strain evidence="2 3">S2-20-2</strain>
    </source>
</reference>
<name>A0A7G7W9N9_9BACT</name>
<feature type="domain" description="Bacterial transcriptional activator" evidence="1">
    <location>
        <begin position="21"/>
        <end position="78"/>
    </location>
</feature>
<evidence type="ECO:0000259" key="1">
    <source>
        <dbReference type="Pfam" id="PF03704"/>
    </source>
</evidence>
<dbReference type="RefSeq" id="WP_185888964.1">
    <property type="nucleotide sequence ID" value="NZ_CP060202.1"/>
</dbReference>
<dbReference type="SUPFAM" id="SSF48452">
    <property type="entry name" value="TPR-like"/>
    <property type="match status" value="1"/>
</dbReference>
<evidence type="ECO:0000313" key="2">
    <source>
        <dbReference type="EMBL" id="QNH63082.1"/>
    </source>
</evidence>